<proteinExistence type="predicted"/>
<reference evidence="2 3" key="1">
    <citation type="submission" date="2017-06" db="EMBL/GenBank/DDBJ databases">
        <title>Genome sequencing of cyanobaciteial culture collection at National Institute for Environmental Studies (NIES).</title>
        <authorList>
            <person name="Hirose Y."/>
            <person name="Shimura Y."/>
            <person name="Fujisawa T."/>
            <person name="Nakamura Y."/>
            <person name="Kawachi M."/>
        </authorList>
    </citation>
    <scope>NUCLEOTIDE SEQUENCE [LARGE SCALE GENOMIC DNA]</scope>
    <source>
        <strain evidence="2 3">NIES-267</strain>
    </source>
</reference>
<dbReference type="EMBL" id="AP018227">
    <property type="protein sequence ID" value="BAY81126.1"/>
    <property type="molecule type" value="Genomic_DNA"/>
</dbReference>
<evidence type="ECO:0000313" key="3">
    <source>
        <dbReference type="Proteomes" id="UP000218418"/>
    </source>
</evidence>
<evidence type="ECO:0000256" key="1">
    <source>
        <dbReference type="SAM" id="Phobius"/>
    </source>
</evidence>
<gene>
    <name evidence="2" type="ORF">NIES267_06010</name>
</gene>
<keyword evidence="1" id="KW-0812">Transmembrane</keyword>
<sequence>MEIIVGLVVVSLIVLIIIGLPLLIIGLLLRKFLPQSWKKYSNLAMLSLFISFSIYTFHTLISETRYAIDIPGYRVEFYERADVLFFDVPRYFLVYQEDGRKAEFQIDIDASRCMNLQTKTQGSRIYFQCAGESLEQASYVDKEKLAVFSGWYKEETAISELDFMKADKT</sequence>
<protein>
    <submittedName>
        <fullName evidence="2">Uncharacterized protein</fullName>
    </submittedName>
</protein>
<keyword evidence="1" id="KW-1133">Transmembrane helix</keyword>
<evidence type="ECO:0000313" key="2">
    <source>
        <dbReference type="EMBL" id="BAY81126.1"/>
    </source>
</evidence>
<dbReference type="AlphaFoldDB" id="A0A1Z4LIS2"/>
<accession>A0A1Z4LIS2</accession>
<keyword evidence="1" id="KW-0472">Membrane</keyword>
<keyword evidence="3" id="KW-1185">Reference proteome</keyword>
<dbReference type="Proteomes" id="UP000218418">
    <property type="component" value="Chromosome"/>
</dbReference>
<feature type="transmembrane region" description="Helical" evidence="1">
    <location>
        <begin position="6"/>
        <end position="29"/>
    </location>
</feature>
<feature type="transmembrane region" description="Helical" evidence="1">
    <location>
        <begin position="41"/>
        <end position="61"/>
    </location>
</feature>
<organism evidence="2 3">
    <name type="scientific">Calothrix parasitica NIES-267</name>
    <dbReference type="NCBI Taxonomy" id="1973488"/>
    <lineage>
        <taxon>Bacteria</taxon>
        <taxon>Bacillati</taxon>
        <taxon>Cyanobacteriota</taxon>
        <taxon>Cyanophyceae</taxon>
        <taxon>Nostocales</taxon>
        <taxon>Calotrichaceae</taxon>
        <taxon>Calothrix</taxon>
    </lineage>
</organism>
<name>A0A1Z4LIS2_9CYAN</name>